<dbReference type="PANTHER" id="PTHR46167">
    <property type="entry name" value="N-LYSINE METHYLTRANSFERASE KMT5A"/>
    <property type="match status" value="1"/>
</dbReference>
<proteinExistence type="predicted"/>
<dbReference type="SUPFAM" id="SSF82199">
    <property type="entry name" value="SET domain"/>
    <property type="match status" value="1"/>
</dbReference>
<dbReference type="InterPro" id="IPR051760">
    <property type="entry name" value="KMT5A"/>
</dbReference>
<keyword evidence="3" id="KW-1185">Reference proteome</keyword>
<dbReference type="GO" id="GO:0006357">
    <property type="term" value="P:regulation of transcription by RNA polymerase II"/>
    <property type="evidence" value="ECO:0007669"/>
    <property type="project" value="TreeGrafter"/>
</dbReference>
<dbReference type="Pfam" id="PF00856">
    <property type="entry name" value="SET"/>
    <property type="match status" value="1"/>
</dbReference>
<sequence>MNGISMNGISFSPSFVDRRHRRRRISRLQSILSTVEESLGPLLPIFTTIGAVSYGFVSYNRPLWNLKKALEVGEGIEVRESPGRGLGAFYVKDDVIKPGNLVGQYKGDLLTLNELSKKYPPVNGTISKNAYLYEIRESSLYIDASDENSDSVNWTRFINHDGKDPNLVVEQNALHKIVWFEAKREIRKGEELCFDYGDKYWEGYEDLIV</sequence>
<dbReference type="Gene3D" id="2.170.270.10">
    <property type="entry name" value="SET domain"/>
    <property type="match status" value="1"/>
</dbReference>
<dbReference type="Proteomes" id="UP001165160">
    <property type="component" value="Unassembled WGS sequence"/>
</dbReference>
<feature type="domain" description="SET" evidence="1">
    <location>
        <begin position="74"/>
        <end position="197"/>
    </location>
</feature>
<dbReference type="PROSITE" id="PS50280">
    <property type="entry name" value="SET"/>
    <property type="match status" value="1"/>
</dbReference>
<dbReference type="GO" id="GO:0005700">
    <property type="term" value="C:polytene chromosome"/>
    <property type="evidence" value="ECO:0007669"/>
    <property type="project" value="TreeGrafter"/>
</dbReference>
<name>A0A9W7CGF7_9STRA</name>
<organism evidence="2 3">
    <name type="scientific">Triparma verrucosa</name>
    <dbReference type="NCBI Taxonomy" id="1606542"/>
    <lineage>
        <taxon>Eukaryota</taxon>
        <taxon>Sar</taxon>
        <taxon>Stramenopiles</taxon>
        <taxon>Ochrophyta</taxon>
        <taxon>Bolidophyceae</taxon>
        <taxon>Parmales</taxon>
        <taxon>Triparmaceae</taxon>
        <taxon>Triparma</taxon>
    </lineage>
</organism>
<protein>
    <recommendedName>
        <fullName evidence="1">SET domain-containing protein</fullName>
    </recommendedName>
</protein>
<evidence type="ECO:0000259" key="1">
    <source>
        <dbReference type="PROSITE" id="PS50280"/>
    </source>
</evidence>
<dbReference type="GO" id="GO:0005634">
    <property type="term" value="C:nucleus"/>
    <property type="evidence" value="ECO:0007669"/>
    <property type="project" value="TreeGrafter"/>
</dbReference>
<dbReference type="PANTHER" id="PTHR46167:SF1">
    <property type="entry name" value="N-LYSINE METHYLTRANSFERASE KMT5A"/>
    <property type="match status" value="1"/>
</dbReference>
<dbReference type="InterPro" id="IPR001214">
    <property type="entry name" value="SET_dom"/>
</dbReference>
<evidence type="ECO:0000313" key="2">
    <source>
        <dbReference type="EMBL" id="GMI05646.1"/>
    </source>
</evidence>
<comment type="caution">
    <text evidence="2">The sequence shown here is derived from an EMBL/GenBank/DDBJ whole genome shotgun (WGS) entry which is preliminary data.</text>
</comment>
<accession>A0A9W7CGF7</accession>
<dbReference type="AlphaFoldDB" id="A0A9W7CGF7"/>
<dbReference type="InterPro" id="IPR046341">
    <property type="entry name" value="SET_dom_sf"/>
</dbReference>
<gene>
    <name evidence="2" type="ORF">TrVE_jg12835</name>
</gene>
<dbReference type="GO" id="GO:0042799">
    <property type="term" value="F:histone H4K20 methyltransferase activity"/>
    <property type="evidence" value="ECO:0007669"/>
    <property type="project" value="TreeGrafter"/>
</dbReference>
<dbReference type="SMART" id="SM00317">
    <property type="entry name" value="SET"/>
    <property type="match status" value="1"/>
</dbReference>
<reference evidence="3" key="1">
    <citation type="journal article" date="2023" name="Commun. Biol.">
        <title>Genome analysis of Parmales, the sister group of diatoms, reveals the evolutionary specialization of diatoms from phago-mixotrophs to photoautotrophs.</title>
        <authorList>
            <person name="Ban H."/>
            <person name="Sato S."/>
            <person name="Yoshikawa S."/>
            <person name="Yamada K."/>
            <person name="Nakamura Y."/>
            <person name="Ichinomiya M."/>
            <person name="Sato N."/>
            <person name="Blanc-Mathieu R."/>
            <person name="Endo H."/>
            <person name="Kuwata A."/>
            <person name="Ogata H."/>
        </authorList>
    </citation>
    <scope>NUCLEOTIDE SEQUENCE [LARGE SCALE GENOMIC DNA]</scope>
    <source>
        <strain evidence="3">NIES 3699</strain>
    </source>
</reference>
<dbReference type="EMBL" id="BRXX01000334">
    <property type="protein sequence ID" value="GMI05646.1"/>
    <property type="molecule type" value="Genomic_DNA"/>
</dbReference>
<evidence type="ECO:0000313" key="3">
    <source>
        <dbReference type="Proteomes" id="UP001165160"/>
    </source>
</evidence>